<dbReference type="PANTHER" id="PTHR12892">
    <property type="entry name" value="FGF RECEPTOR ACTIVATING PROTEIN 1"/>
    <property type="match status" value="1"/>
</dbReference>
<accession>A0AAD9KGL1</accession>
<evidence type="ECO:0000256" key="1">
    <source>
        <dbReference type="SAM" id="Phobius"/>
    </source>
</evidence>
<dbReference type="InterPro" id="IPR019402">
    <property type="entry name" value="CWH43_N"/>
</dbReference>
<dbReference type="EMBL" id="JAODUO010001132">
    <property type="protein sequence ID" value="KAK2170834.1"/>
    <property type="molecule type" value="Genomic_DNA"/>
</dbReference>
<keyword evidence="1" id="KW-0812">Transmembrane</keyword>
<dbReference type="GO" id="GO:0006506">
    <property type="term" value="P:GPI anchor biosynthetic process"/>
    <property type="evidence" value="ECO:0007669"/>
    <property type="project" value="TreeGrafter"/>
</dbReference>
<evidence type="ECO:0000313" key="3">
    <source>
        <dbReference type="EMBL" id="KAK2170834.1"/>
    </source>
</evidence>
<organism evidence="3 4">
    <name type="scientific">Ridgeia piscesae</name>
    <name type="common">Tubeworm</name>
    <dbReference type="NCBI Taxonomy" id="27915"/>
    <lineage>
        <taxon>Eukaryota</taxon>
        <taxon>Metazoa</taxon>
        <taxon>Spiralia</taxon>
        <taxon>Lophotrochozoa</taxon>
        <taxon>Annelida</taxon>
        <taxon>Polychaeta</taxon>
        <taxon>Sedentaria</taxon>
        <taxon>Canalipalpata</taxon>
        <taxon>Sabellida</taxon>
        <taxon>Siboglinidae</taxon>
        <taxon>Ridgeia</taxon>
    </lineage>
</organism>
<feature type="transmembrane region" description="Helical" evidence="1">
    <location>
        <begin position="76"/>
        <end position="97"/>
    </location>
</feature>
<proteinExistence type="predicted"/>
<dbReference type="InterPro" id="IPR039545">
    <property type="entry name" value="PGAP2"/>
</dbReference>
<name>A0AAD9KGL1_RIDPI</name>
<gene>
    <name evidence="3" type="ORF">NP493_1133g00002</name>
</gene>
<dbReference type="GO" id="GO:0005789">
    <property type="term" value="C:endoplasmic reticulum membrane"/>
    <property type="evidence" value="ECO:0007669"/>
    <property type="project" value="TreeGrafter"/>
</dbReference>
<sequence>MGIDAKDKQETIHKVVFQLPIQTFAHVIVSVPALSLIICFVTSVIYQFDQVNETVCHVQNLIPSISAITGVSPQRYLWRIVMALQCTPRITVGFMYYNYWMGMIKNKCVSEDNMQRFLTLAKVAFYLYMIENFSLIGTAYIANVDNYPIHEKLFIAFMVSSLCYQVITIMLFRWSHPQPMLPEDANSYKWKKRFFFSIVTFTAGLLFFFYRHRFHCDPRAFSVFALCEYGIAFVNMAFHYTGAIDFRDSCWFVAAPGDNVQETSNNHNGKKVM</sequence>
<keyword evidence="1" id="KW-0472">Membrane</keyword>
<feature type="transmembrane region" description="Helical" evidence="1">
    <location>
        <begin position="21"/>
        <end position="46"/>
    </location>
</feature>
<dbReference type="GO" id="GO:0000139">
    <property type="term" value="C:Golgi membrane"/>
    <property type="evidence" value="ECO:0007669"/>
    <property type="project" value="InterPro"/>
</dbReference>
<protein>
    <recommendedName>
        <fullName evidence="2">CWH43-like N-terminal domain-containing protein</fullName>
    </recommendedName>
</protein>
<dbReference type="PANTHER" id="PTHR12892:SF17">
    <property type="entry name" value="POST-GPI ATTACHMENT TO PROTEINS FACTOR 2-LIKE"/>
    <property type="match status" value="1"/>
</dbReference>
<feature type="transmembrane region" description="Helical" evidence="1">
    <location>
        <begin position="153"/>
        <end position="172"/>
    </location>
</feature>
<evidence type="ECO:0000259" key="2">
    <source>
        <dbReference type="Pfam" id="PF10277"/>
    </source>
</evidence>
<feature type="domain" description="CWH43-like N-terminal" evidence="2">
    <location>
        <begin position="24"/>
        <end position="248"/>
    </location>
</feature>
<dbReference type="Pfam" id="PF10277">
    <property type="entry name" value="Frag1"/>
    <property type="match status" value="1"/>
</dbReference>
<dbReference type="Proteomes" id="UP001209878">
    <property type="component" value="Unassembled WGS sequence"/>
</dbReference>
<evidence type="ECO:0000313" key="4">
    <source>
        <dbReference type="Proteomes" id="UP001209878"/>
    </source>
</evidence>
<reference evidence="3" key="1">
    <citation type="journal article" date="2023" name="Mol. Biol. Evol.">
        <title>Third-Generation Sequencing Reveals the Adaptive Role of the Epigenome in Three Deep-Sea Polychaetes.</title>
        <authorList>
            <person name="Perez M."/>
            <person name="Aroh O."/>
            <person name="Sun Y."/>
            <person name="Lan Y."/>
            <person name="Juniper S.K."/>
            <person name="Young C.R."/>
            <person name="Angers B."/>
            <person name="Qian P.Y."/>
        </authorList>
    </citation>
    <scope>NUCLEOTIDE SEQUENCE</scope>
    <source>
        <strain evidence="3">R07B-5</strain>
    </source>
</reference>
<keyword evidence="4" id="KW-1185">Reference proteome</keyword>
<comment type="caution">
    <text evidence="3">The sequence shown here is derived from an EMBL/GenBank/DDBJ whole genome shotgun (WGS) entry which is preliminary data.</text>
</comment>
<keyword evidence="1" id="KW-1133">Transmembrane helix</keyword>
<dbReference type="AlphaFoldDB" id="A0AAD9KGL1"/>
<feature type="transmembrane region" description="Helical" evidence="1">
    <location>
        <begin position="117"/>
        <end position="141"/>
    </location>
</feature>
<feature type="transmembrane region" description="Helical" evidence="1">
    <location>
        <begin position="193"/>
        <end position="210"/>
    </location>
</feature>